<gene>
    <name evidence="1" type="primary">NCL1_50534</name>
    <name evidence="1" type="ORF">NPIL_166651</name>
</gene>
<dbReference type="OrthoDB" id="6416250at2759"/>
<proteinExistence type="predicted"/>
<accession>A0A8X6PXJ8</accession>
<keyword evidence="2" id="KW-1185">Reference proteome</keyword>
<name>A0A8X6PXJ8_NEPPI</name>
<protein>
    <submittedName>
        <fullName evidence="1">Uncharacterized protein</fullName>
    </submittedName>
</protein>
<comment type="caution">
    <text evidence="1">The sequence shown here is derived from an EMBL/GenBank/DDBJ whole genome shotgun (WGS) entry which is preliminary data.</text>
</comment>
<reference evidence="1" key="1">
    <citation type="submission" date="2020-08" db="EMBL/GenBank/DDBJ databases">
        <title>Multicomponent nature underlies the extraordinary mechanical properties of spider dragline silk.</title>
        <authorList>
            <person name="Kono N."/>
            <person name="Nakamura H."/>
            <person name="Mori M."/>
            <person name="Yoshida Y."/>
            <person name="Ohtoshi R."/>
            <person name="Malay A.D."/>
            <person name="Moran D.A.P."/>
            <person name="Tomita M."/>
            <person name="Numata K."/>
            <person name="Arakawa K."/>
        </authorList>
    </citation>
    <scope>NUCLEOTIDE SEQUENCE</scope>
</reference>
<evidence type="ECO:0000313" key="1">
    <source>
        <dbReference type="EMBL" id="GFT95108.1"/>
    </source>
</evidence>
<evidence type="ECO:0000313" key="2">
    <source>
        <dbReference type="Proteomes" id="UP000887013"/>
    </source>
</evidence>
<dbReference type="AlphaFoldDB" id="A0A8X6PXJ8"/>
<sequence>MESTSLWANVETLPTPPVQFQSRLQPGGWAALAIDEGECVVVMDTLWFRYPLIAQWEQKVMEALVECKVMNVNVAGVSMALKKAAPEHMNVYLDPEPNTLKYPCKMCHKKSVPSPRPIYCGDGWPRENHVIWCMGKPTEGEEQCWDKEEKREMLIIEL</sequence>
<organism evidence="1 2">
    <name type="scientific">Nephila pilipes</name>
    <name type="common">Giant wood spider</name>
    <name type="synonym">Nephila maculata</name>
    <dbReference type="NCBI Taxonomy" id="299642"/>
    <lineage>
        <taxon>Eukaryota</taxon>
        <taxon>Metazoa</taxon>
        <taxon>Ecdysozoa</taxon>
        <taxon>Arthropoda</taxon>
        <taxon>Chelicerata</taxon>
        <taxon>Arachnida</taxon>
        <taxon>Araneae</taxon>
        <taxon>Araneomorphae</taxon>
        <taxon>Entelegynae</taxon>
        <taxon>Araneoidea</taxon>
        <taxon>Nephilidae</taxon>
        <taxon>Nephila</taxon>
    </lineage>
</organism>
<dbReference type="Proteomes" id="UP000887013">
    <property type="component" value="Unassembled WGS sequence"/>
</dbReference>
<dbReference type="EMBL" id="BMAW01121671">
    <property type="protein sequence ID" value="GFT95108.1"/>
    <property type="molecule type" value="Genomic_DNA"/>
</dbReference>